<reference evidence="1 2" key="1">
    <citation type="submission" date="2023-01" db="EMBL/GenBank/DDBJ databases">
        <title>Analysis of 21 Apiospora genomes using comparative genomics revels a genus with tremendous synthesis potential of carbohydrate active enzymes and secondary metabolites.</title>
        <authorList>
            <person name="Sorensen T."/>
        </authorList>
    </citation>
    <scope>NUCLEOTIDE SEQUENCE [LARGE SCALE GENOMIC DNA]</scope>
    <source>
        <strain evidence="1 2">CBS 117206</strain>
    </source>
</reference>
<keyword evidence="2" id="KW-1185">Reference proteome</keyword>
<evidence type="ECO:0000313" key="1">
    <source>
        <dbReference type="EMBL" id="KAK8101516.1"/>
    </source>
</evidence>
<dbReference type="AlphaFoldDB" id="A0AAW0QIH3"/>
<evidence type="ECO:0000313" key="2">
    <source>
        <dbReference type="Proteomes" id="UP001392437"/>
    </source>
</evidence>
<comment type="caution">
    <text evidence="1">The sequence shown here is derived from an EMBL/GenBank/DDBJ whole genome shotgun (WGS) entry which is preliminary data.</text>
</comment>
<gene>
    <name evidence="1" type="ORF">PG999_011890</name>
</gene>
<dbReference type="Proteomes" id="UP001392437">
    <property type="component" value="Unassembled WGS sequence"/>
</dbReference>
<name>A0AAW0QIH3_9PEZI</name>
<organism evidence="1 2">
    <name type="scientific">Apiospora kogelbergensis</name>
    <dbReference type="NCBI Taxonomy" id="1337665"/>
    <lineage>
        <taxon>Eukaryota</taxon>
        <taxon>Fungi</taxon>
        <taxon>Dikarya</taxon>
        <taxon>Ascomycota</taxon>
        <taxon>Pezizomycotina</taxon>
        <taxon>Sordariomycetes</taxon>
        <taxon>Xylariomycetidae</taxon>
        <taxon>Amphisphaeriales</taxon>
        <taxon>Apiosporaceae</taxon>
        <taxon>Apiospora</taxon>
    </lineage>
</organism>
<dbReference type="EMBL" id="JAQQWP010000009">
    <property type="protein sequence ID" value="KAK8101516.1"/>
    <property type="molecule type" value="Genomic_DNA"/>
</dbReference>
<proteinExistence type="predicted"/>
<protein>
    <submittedName>
        <fullName evidence="1">Uncharacterized protein</fullName>
    </submittedName>
</protein>
<sequence length="115" mass="13135">MDAEKPTTGRTASQQKRASVNPFKEIFEISMKTIEIEEKDYEEKLSQWRDCDEDDLDLAEAALALSRGRLKEEADNAERVVESAQGYAGIREESVQLMRTVRRVRREHIGESSSS</sequence>
<accession>A0AAW0QIH3</accession>